<name>T1RQ84_GLAPU</name>
<protein>
    <submittedName>
        <fullName evidence="3">Glycosyltransferase group 1</fullName>
    </submittedName>
</protein>
<dbReference type="PANTHER" id="PTHR45947:SF3">
    <property type="entry name" value="SULFOQUINOVOSYL TRANSFERASE SQD2"/>
    <property type="match status" value="1"/>
</dbReference>
<dbReference type="Gene3D" id="3.40.50.2000">
    <property type="entry name" value="Glycogen Phosphorylase B"/>
    <property type="match status" value="2"/>
</dbReference>
<dbReference type="SUPFAM" id="SSF53756">
    <property type="entry name" value="UDP-Glycosyltransferase/glycogen phosphorylase"/>
    <property type="match status" value="1"/>
</dbReference>
<sequence>MNTKLKIAFLVKSIKNCGPINMVFNLIQNLDPEQFEIMLIGLEPAKDDYYKIIEKYCSLGIRDRKITQDILEEISNSLDIIHSHGVYPDLAVSRLTNTKIKKITTAHCMIFKDFVQEYGILKGILGGLLHIYVLRAGKFSQIIACSEAIRSYLLTYLPSESLVTINNGVDTTRFSPLNDEDKRLRKKELGIEDKRVFVFCGRFINRKKVPDIIKYFIDNFSHDLDNVLFLIGDGEKEIVDRCKALANDSILFVGHTNQPEYYYQMADFVLSMSNSEGYPMSILEAASCGCYALLSDISPHREFINKYPENSCLIYEYNSESIYKKKASIDPFSLSAKKMAIEYMTYYKS</sequence>
<accession>T1RQ84</accession>
<reference evidence="3" key="1">
    <citation type="journal article" date="2013" name="J. Bacteriol.">
        <title>Gene content and diversity of the loci encoding biosynthesis of capsular polysaccharides of the 15 serovar reference strains of Haemophilus parasuis.</title>
        <authorList>
            <consortium name="BRaDP1T Consortium"/>
            <person name="Howell K.J."/>
            <person name="Weinert L.A."/>
            <person name="Luan S.L."/>
            <person name="Peters S.E."/>
            <person name="Chaudhuri R.R."/>
            <person name="Harris D."/>
            <person name="Angen O."/>
            <person name="Aragon V."/>
            <person name="Parkhill J."/>
            <person name="Langford P.R."/>
            <person name="Rycroft A.N."/>
            <person name="Wren B.W."/>
            <person name="Tucker A.W."/>
            <person name="Maskell D.J."/>
        </authorList>
    </citation>
    <scope>NUCLEOTIDE SEQUENCE</scope>
    <source>
        <strain evidence="3">SW114</strain>
    </source>
</reference>
<dbReference type="GO" id="GO:0016757">
    <property type="term" value="F:glycosyltransferase activity"/>
    <property type="evidence" value="ECO:0007669"/>
    <property type="project" value="InterPro"/>
</dbReference>
<evidence type="ECO:0000313" key="3">
    <source>
        <dbReference type="EMBL" id="AGM38669.1"/>
    </source>
</evidence>
<dbReference type="RefSeq" id="WP_021111499.1">
    <property type="nucleotide sequence ID" value="NZ_JARUTV010000008.1"/>
</dbReference>
<gene>
    <name evidence="3" type="primary">gltC3</name>
</gene>
<evidence type="ECO:0000259" key="2">
    <source>
        <dbReference type="Pfam" id="PF13439"/>
    </source>
</evidence>
<dbReference type="InterPro" id="IPR050194">
    <property type="entry name" value="Glycosyltransferase_grp1"/>
</dbReference>
<dbReference type="Pfam" id="PF00534">
    <property type="entry name" value="Glycos_transf_1"/>
    <property type="match status" value="1"/>
</dbReference>
<proteinExistence type="predicted"/>
<dbReference type="AlphaFoldDB" id="T1RQ84"/>
<feature type="domain" description="Glycosyl transferase family 1" evidence="1">
    <location>
        <begin position="184"/>
        <end position="325"/>
    </location>
</feature>
<dbReference type="CDD" id="cd03801">
    <property type="entry name" value="GT4_PimA-like"/>
    <property type="match status" value="1"/>
</dbReference>
<dbReference type="InterPro" id="IPR028098">
    <property type="entry name" value="Glyco_trans_4-like_N"/>
</dbReference>
<evidence type="ECO:0000259" key="1">
    <source>
        <dbReference type="Pfam" id="PF00534"/>
    </source>
</evidence>
<reference evidence="3" key="2">
    <citation type="submission" date="2013-03" db="EMBL/GenBank/DDBJ databases">
        <authorList>
            <person name="Howell K."/>
            <person name="Weinert L."/>
            <person name="Luan S.-L."/>
            <person name="Peters S."/>
            <person name="Aragon V."/>
            <person name="Angen O."/>
            <person name="Tucker A.W."/>
            <person name="Maskell D.J."/>
        </authorList>
    </citation>
    <scope>NUCLEOTIDE SEQUENCE</scope>
    <source>
        <strain evidence="3">SW114</strain>
    </source>
</reference>
<dbReference type="EMBL" id="KC795327">
    <property type="protein sequence ID" value="AGM38669.1"/>
    <property type="molecule type" value="Genomic_DNA"/>
</dbReference>
<feature type="domain" description="Glycosyltransferase subfamily 4-like N-terminal" evidence="2">
    <location>
        <begin position="24"/>
        <end position="173"/>
    </location>
</feature>
<dbReference type="InterPro" id="IPR001296">
    <property type="entry name" value="Glyco_trans_1"/>
</dbReference>
<organism evidence="3">
    <name type="scientific">Glaesserella parasuis</name>
    <name type="common">Haemophilus parasuis</name>
    <dbReference type="NCBI Taxonomy" id="738"/>
    <lineage>
        <taxon>Bacteria</taxon>
        <taxon>Pseudomonadati</taxon>
        <taxon>Pseudomonadota</taxon>
        <taxon>Gammaproteobacteria</taxon>
        <taxon>Pasteurellales</taxon>
        <taxon>Pasteurellaceae</taxon>
        <taxon>Glaesserella</taxon>
    </lineage>
</organism>
<dbReference type="Pfam" id="PF13439">
    <property type="entry name" value="Glyco_transf_4"/>
    <property type="match status" value="1"/>
</dbReference>
<keyword evidence="3" id="KW-0808">Transferase</keyword>
<dbReference type="PANTHER" id="PTHR45947">
    <property type="entry name" value="SULFOQUINOVOSYL TRANSFERASE SQD2"/>
    <property type="match status" value="1"/>
</dbReference>